<evidence type="ECO:0000256" key="8">
    <source>
        <dbReference type="ARBA" id="ARBA00023136"/>
    </source>
</evidence>
<keyword evidence="3" id="KW-1003">Cell membrane</keyword>
<comment type="caution">
    <text evidence="11">The sequence shown here is derived from an EMBL/GenBank/DDBJ whole genome shotgun (WGS) entry which is preliminary data.</text>
</comment>
<name>A0ABU0F933_9HYPH</name>
<dbReference type="CDD" id="cd06261">
    <property type="entry name" value="TM_PBP2"/>
    <property type="match status" value="1"/>
</dbReference>
<keyword evidence="12" id="KW-1185">Reference proteome</keyword>
<dbReference type="PANTHER" id="PTHR43386">
    <property type="entry name" value="OLIGOPEPTIDE TRANSPORT SYSTEM PERMEASE PROTEIN APPC"/>
    <property type="match status" value="1"/>
</dbReference>
<evidence type="ECO:0000256" key="5">
    <source>
        <dbReference type="ARBA" id="ARBA00022856"/>
    </source>
</evidence>
<evidence type="ECO:0000256" key="7">
    <source>
        <dbReference type="ARBA" id="ARBA00022989"/>
    </source>
</evidence>
<feature type="transmembrane region" description="Helical" evidence="9">
    <location>
        <begin position="121"/>
        <end position="139"/>
    </location>
</feature>
<keyword evidence="4 9" id="KW-0812">Transmembrane</keyword>
<reference evidence="11 12" key="1">
    <citation type="submission" date="2023-07" db="EMBL/GenBank/DDBJ databases">
        <title>Genomic Encyclopedia of Type Strains, Phase IV (KMG-IV): sequencing the most valuable type-strain genomes for metagenomic binning, comparative biology and taxonomic classification.</title>
        <authorList>
            <person name="Goeker M."/>
        </authorList>
    </citation>
    <scope>NUCLEOTIDE SEQUENCE [LARGE SCALE GENOMIC DNA]</scope>
    <source>
        <strain evidence="11 12">DSM 5896</strain>
    </source>
</reference>
<dbReference type="PROSITE" id="PS50928">
    <property type="entry name" value="ABC_TM1"/>
    <property type="match status" value="1"/>
</dbReference>
<evidence type="ECO:0000256" key="1">
    <source>
        <dbReference type="ARBA" id="ARBA00004651"/>
    </source>
</evidence>
<dbReference type="InterPro" id="IPR035906">
    <property type="entry name" value="MetI-like_sf"/>
</dbReference>
<dbReference type="RefSeq" id="WP_307422944.1">
    <property type="nucleotide sequence ID" value="NZ_JAUSVK010000001.1"/>
</dbReference>
<comment type="similarity">
    <text evidence="9">Belongs to the binding-protein-dependent transport system permease family.</text>
</comment>
<evidence type="ECO:0000313" key="12">
    <source>
        <dbReference type="Proteomes" id="UP001237448"/>
    </source>
</evidence>
<dbReference type="InterPro" id="IPR000515">
    <property type="entry name" value="MetI-like"/>
</dbReference>
<sequence>MRRLVGEETIRRFARNRSLQVGLLMLAMIAVASLLGPSLVPYDPLELDFGNVLQAPTLQHWFGTDDLGRDVLARVVAAGQVDMQVVSICVLLPFLIGSSIGLVSGYFGGWIDLLIMRFVDILWAFPFYVLVISIVGALGPSTTNIYLAFSLVVWISFARIVRGEVLLARRLEYTQAVSVLGYSHARIMLRHVLPNVITPAIVFMMADVVLTILGVTSLGFLGLGIQPPTPEWGVMIADGRNFIQDGWWISLFPGLAIIFVGVTFTLIGDGLDDFLRPKA</sequence>
<feature type="domain" description="ABC transmembrane type-1" evidence="10">
    <location>
        <begin position="79"/>
        <end position="268"/>
    </location>
</feature>
<keyword evidence="8 9" id="KW-0472">Membrane</keyword>
<evidence type="ECO:0000256" key="3">
    <source>
        <dbReference type="ARBA" id="ARBA00022475"/>
    </source>
</evidence>
<comment type="subcellular location">
    <subcellularLocation>
        <location evidence="1 9">Cell membrane</location>
        <topology evidence="1 9">Multi-pass membrane protein</topology>
    </subcellularLocation>
</comment>
<proteinExistence type="inferred from homology"/>
<keyword evidence="6" id="KW-0653">Protein transport</keyword>
<dbReference type="InterPro" id="IPR025966">
    <property type="entry name" value="OppC_N"/>
</dbReference>
<feature type="transmembrane region" description="Helical" evidence="9">
    <location>
        <begin position="85"/>
        <end position="109"/>
    </location>
</feature>
<keyword evidence="5" id="KW-0571">Peptide transport</keyword>
<evidence type="ECO:0000256" key="6">
    <source>
        <dbReference type="ARBA" id="ARBA00022927"/>
    </source>
</evidence>
<dbReference type="Proteomes" id="UP001237448">
    <property type="component" value="Unassembled WGS sequence"/>
</dbReference>
<feature type="transmembrane region" description="Helical" evidence="9">
    <location>
        <begin position="196"/>
        <end position="226"/>
    </location>
</feature>
<dbReference type="SUPFAM" id="SSF161098">
    <property type="entry name" value="MetI-like"/>
    <property type="match status" value="1"/>
</dbReference>
<evidence type="ECO:0000313" key="11">
    <source>
        <dbReference type="EMBL" id="MDQ0391120.1"/>
    </source>
</evidence>
<organism evidence="11 12">
    <name type="scientific">Labrys monachus</name>
    <dbReference type="NCBI Taxonomy" id="217067"/>
    <lineage>
        <taxon>Bacteria</taxon>
        <taxon>Pseudomonadati</taxon>
        <taxon>Pseudomonadota</taxon>
        <taxon>Alphaproteobacteria</taxon>
        <taxon>Hyphomicrobiales</taxon>
        <taxon>Xanthobacteraceae</taxon>
        <taxon>Labrys</taxon>
    </lineage>
</organism>
<evidence type="ECO:0000259" key="10">
    <source>
        <dbReference type="PROSITE" id="PS50928"/>
    </source>
</evidence>
<evidence type="ECO:0000256" key="4">
    <source>
        <dbReference type="ARBA" id="ARBA00022692"/>
    </source>
</evidence>
<keyword evidence="7 9" id="KW-1133">Transmembrane helix</keyword>
<keyword evidence="2 9" id="KW-0813">Transport</keyword>
<dbReference type="Pfam" id="PF12911">
    <property type="entry name" value="OppC_N"/>
    <property type="match status" value="1"/>
</dbReference>
<feature type="transmembrane region" description="Helical" evidence="9">
    <location>
        <begin position="246"/>
        <end position="268"/>
    </location>
</feature>
<evidence type="ECO:0000256" key="9">
    <source>
        <dbReference type="RuleBase" id="RU363032"/>
    </source>
</evidence>
<dbReference type="Pfam" id="PF00528">
    <property type="entry name" value="BPD_transp_1"/>
    <property type="match status" value="1"/>
</dbReference>
<gene>
    <name evidence="11" type="ORF">J3R73_000912</name>
</gene>
<dbReference type="EMBL" id="JAUSVK010000001">
    <property type="protein sequence ID" value="MDQ0391120.1"/>
    <property type="molecule type" value="Genomic_DNA"/>
</dbReference>
<dbReference type="InterPro" id="IPR050366">
    <property type="entry name" value="BP-dependent_transpt_permease"/>
</dbReference>
<evidence type="ECO:0000256" key="2">
    <source>
        <dbReference type="ARBA" id="ARBA00022448"/>
    </source>
</evidence>
<protein>
    <submittedName>
        <fullName evidence="11">Peptide/nickel transport system permease protein</fullName>
    </submittedName>
</protein>
<dbReference type="Gene3D" id="1.10.3720.10">
    <property type="entry name" value="MetI-like"/>
    <property type="match status" value="1"/>
</dbReference>
<dbReference type="PANTHER" id="PTHR43386:SF1">
    <property type="entry name" value="D,D-DIPEPTIDE TRANSPORT SYSTEM PERMEASE PROTEIN DDPC-RELATED"/>
    <property type="match status" value="1"/>
</dbReference>
<feature type="transmembrane region" description="Helical" evidence="9">
    <location>
        <begin position="21"/>
        <end position="40"/>
    </location>
</feature>
<accession>A0ABU0F933</accession>